<dbReference type="OrthoDB" id="7701078at2759"/>
<protein>
    <submittedName>
        <fullName evidence="1">Uncharacterized protein</fullName>
    </submittedName>
</protein>
<evidence type="ECO:0000313" key="1">
    <source>
        <dbReference type="EnsemblMetazoa" id="XP_032458021"/>
    </source>
</evidence>
<organism evidence="1 2">
    <name type="scientific">Nasonia vitripennis</name>
    <name type="common">Parasitic wasp</name>
    <dbReference type="NCBI Taxonomy" id="7425"/>
    <lineage>
        <taxon>Eukaryota</taxon>
        <taxon>Metazoa</taxon>
        <taxon>Ecdysozoa</taxon>
        <taxon>Arthropoda</taxon>
        <taxon>Hexapoda</taxon>
        <taxon>Insecta</taxon>
        <taxon>Pterygota</taxon>
        <taxon>Neoptera</taxon>
        <taxon>Endopterygota</taxon>
        <taxon>Hymenoptera</taxon>
        <taxon>Apocrita</taxon>
        <taxon>Proctotrupomorpha</taxon>
        <taxon>Chalcidoidea</taxon>
        <taxon>Pteromalidae</taxon>
        <taxon>Pteromalinae</taxon>
        <taxon>Nasonia</taxon>
    </lineage>
</organism>
<dbReference type="Proteomes" id="UP000002358">
    <property type="component" value="Unassembled WGS sequence"/>
</dbReference>
<dbReference type="EnsemblMetazoa" id="XM_032602130">
    <property type="protein sequence ID" value="XP_032458021"/>
    <property type="gene ID" value="LOC116738691"/>
</dbReference>
<reference evidence="1" key="1">
    <citation type="submission" date="2021-01" db="UniProtKB">
        <authorList>
            <consortium name="EnsemblMetazoa"/>
        </authorList>
    </citation>
    <scope>IDENTIFICATION</scope>
</reference>
<dbReference type="RefSeq" id="XP_032458021.1">
    <property type="nucleotide sequence ID" value="XM_032602130.1"/>
</dbReference>
<sequence>MDVGRPKHSEWSRLGFEAKTEYNESGKKVNVAYCLQCEKCLKNTAARRLKSHRNVCKLDINKLKNCVSECVDNDDIQSDHVNLNEESEKHHGVKRKTSTRLIDIDMNVINNSTENAKEDKIEKNSSKPIRRIDKNKMTNFFDQINDQERKKIDEALIELFIALGIQFDQVNSRYFKNFIQLLRPAYGLLLPAREKLSGELLSQVYEKHIDNKTMVSSGIFLINKGDQRFSVTFDKSEQLMYVKTQDSTSETIDVFVKNSIKMAEKNMALTFISLFLIQKRPENVVLKMKLSFINLSIYRIIITCGITNQFRIIK</sequence>
<dbReference type="GeneID" id="116738691"/>
<proteinExistence type="predicted"/>
<evidence type="ECO:0000313" key="2">
    <source>
        <dbReference type="Proteomes" id="UP000002358"/>
    </source>
</evidence>
<accession>A0A7M7TEQ4</accession>
<name>A0A7M7TEQ4_NASVI</name>
<dbReference type="SUPFAM" id="SSF140996">
    <property type="entry name" value="Hermes dimerisation domain"/>
    <property type="match status" value="1"/>
</dbReference>
<dbReference type="AlphaFoldDB" id="A0A7M7TEQ4"/>
<keyword evidence="2" id="KW-1185">Reference proteome</keyword>
<dbReference type="InParanoid" id="A0A7M7TEQ4"/>
<dbReference type="KEGG" id="nvi:116738691"/>